<dbReference type="Proteomes" id="UP000027265">
    <property type="component" value="Unassembled WGS sequence"/>
</dbReference>
<feature type="compositionally biased region" description="Basic and acidic residues" evidence="2">
    <location>
        <begin position="595"/>
        <end position="618"/>
    </location>
</feature>
<feature type="region of interest" description="Disordered" evidence="2">
    <location>
        <begin position="283"/>
        <end position="321"/>
    </location>
</feature>
<feature type="region of interest" description="Disordered" evidence="2">
    <location>
        <begin position="595"/>
        <end position="725"/>
    </location>
</feature>
<keyword evidence="5" id="KW-1185">Reference proteome</keyword>
<dbReference type="AlphaFoldDB" id="A0A067PXG0"/>
<dbReference type="OrthoDB" id="202825at2759"/>
<feature type="domain" description="Zinc finger Mcm10/DnaG-type" evidence="3">
    <location>
        <begin position="445"/>
        <end position="490"/>
    </location>
</feature>
<protein>
    <recommendedName>
        <fullName evidence="3">Zinc finger Mcm10/DnaG-type domain-containing protein</fullName>
    </recommendedName>
</protein>
<name>A0A067PXG0_9AGAM</name>
<dbReference type="EMBL" id="KL197723">
    <property type="protein sequence ID" value="KDQ55942.1"/>
    <property type="molecule type" value="Genomic_DNA"/>
</dbReference>
<feature type="compositionally biased region" description="Polar residues" evidence="2">
    <location>
        <begin position="630"/>
        <end position="641"/>
    </location>
</feature>
<reference evidence="5" key="1">
    <citation type="journal article" date="2014" name="Proc. Natl. Acad. Sci. U.S.A.">
        <title>Extensive sampling of basidiomycete genomes demonstrates inadequacy of the white-rot/brown-rot paradigm for wood decay fungi.</title>
        <authorList>
            <person name="Riley R."/>
            <person name="Salamov A.A."/>
            <person name="Brown D.W."/>
            <person name="Nagy L.G."/>
            <person name="Floudas D."/>
            <person name="Held B.W."/>
            <person name="Levasseur A."/>
            <person name="Lombard V."/>
            <person name="Morin E."/>
            <person name="Otillar R."/>
            <person name="Lindquist E.A."/>
            <person name="Sun H."/>
            <person name="LaButti K.M."/>
            <person name="Schmutz J."/>
            <person name="Jabbour D."/>
            <person name="Luo H."/>
            <person name="Baker S.E."/>
            <person name="Pisabarro A.G."/>
            <person name="Walton J.D."/>
            <person name="Blanchette R.A."/>
            <person name="Henrissat B."/>
            <person name="Martin F."/>
            <person name="Cullen D."/>
            <person name="Hibbett D.S."/>
            <person name="Grigoriev I.V."/>
        </authorList>
    </citation>
    <scope>NUCLEOTIDE SEQUENCE [LARGE SCALE GENOMIC DNA]</scope>
    <source>
        <strain evidence="5">MUCL 33604</strain>
    </source>
</reference>
<feature type="compositionally biased region" description="Basic and acidic residues" evidence="2">
    <location>
        <begin position="660"/>
        <end position="672"/>
    </location>
</feature>
<organism evidence="4 5">
    <name type="scientific">Jaapia argillacea MUCL 33604</name>
    <dbReference type="NCBI Taxonomy" id="933084"/>
    <lineage>
        <taxon>Eukaryota</taxon>
        <taxon>Fungi</taxon>
        <taxon>Dikarya</taxon>
        <taxon>Basidiomycota</taxon>
        <taxon>Agaricomycotina</taxon>
        <taxon>Agaricomycetes</taxon>
        <taxon>Agaricomycetidae</taxon>
        <taxon>Jaapiales</taxon>
        <taxon>Jaapiaceae</taxon>
        <taxon>Jaapia</taxon>
    </lineage>
</organism>
<evidence type="ECO:0000256" key="2">
    <source>
        <dbReference type="SAM" id="MobiDB-lite"/>
    </source>
</evidence>
<dbReference type="GO" id="GO:0003697">
    <property type="term" value="F:single-stranded DNA binding"/>
    <property type="evidence" value="ECO:0007669"/>
    <property type="project" value="InterPro"/>
</dbReference>
<evidence type="ECO:0000313" key="4">
    <source>
        <dbReference type="EMBL" id="KDQ55942.1"/>
    </source>
</evidence>
<dbReference type="PANTHER" id="PTHR13454">
    <property type="entry name" value="PROTEIN MCM10 HOMOLOG"/>
    <property type="match status" value="1"/>
</dbReference>
<accession>A0A067PXG0</accession>
<dbReference type="PANTHER" id="PTHR13454:SF11">
    <property type="entry name" value="PROTEIN MCM10 HOMOLOG"/>
    <property type="match status" value="1"/>
</dbReference>
<sequence length="761" mass="81694">MDSSTNRKTEEQRKQDEIRKQIALLQAQLVDLPNSRSTPPKSPPKRKGSDSRLLAPATPSPKKRKLHHVHSQVPHFSAGNPSRNSGSFKSLAPPPGPRPSGSSGVAPVKLPPSNLLSKLAGVSGRRADPNEMDTVQRSLAFSQAPPQAPSTEAPVRASTLSSAFTHRALPRPEEPAHTTAPIRDDRLALIEDLEPGPYEHKAPFDDPHFESLEPNSTIRLSSRAIPHDDFQDYLRGRYYLSPSRLYSVIRLLPDKQAYDVPVAGDWVTIAVVAERGPIKFTKAPVALNEDGPGSTSQPGSGGGKPDPSKKGKGKQVEPPKPIGRKYVNLKLIDFGARSRSASSATGGKAVIRGDAFLSLLLFESDGFELLTPAEEEGSGQRPQKVYKGGSKGAFEAMSKLREGAVVALLNPKILKPFQRSNDTPHPVNNILAITPESASSVAVIGYAKDLGMCTVVKRDGKACGSWCDKRVSEVCDYHIQNAVERKRAGRAEFSVGTSGMSMSSAPKRKPGYDPARQWGLKPEPTTGGAGSTYVVSGHIISGSGVDTAGSLYVSENIGREGQARAARKVAGKDADKALDQLLKRDKEGMRAVLKAREFGLKKSTDGSNEKKKTKEGRNKRMGSTPPPGEESNSSTNPSRAYSAQVIKQLGFDPTAKGGQKRSEDSELQDKLKTLAALNSTRKEVELGSRPGKKIRSGVFAPKRDPPTSTLPNRESSDVKVDDGVGEDDDLEAEEVSVFGKAIAPSAKTNDAMIDLDSSDNE</sequence>
<dbReference type="Pfam" id="PF09329">
    <property type="entry name" value="zf-primase"/>
    <property type="match status" value="1"/>
</dbReference>
<evidence type="ECO:0000259" key="3">
    <source>
        <dbReference type="Pfam" id="PF09329"/>
    </source>
</evidence>
<feature type="compositionally biased region" description="Basic residues" evidence="2">
    <location>
        <begin position="61"/>
        <end position="70"/>
    </location>
</feature>
<dbReference type="InterPro" id="IPR040184">
    <property type="entry name" value="Mcm10"/>
</dbReference>
<dbReference type="InterPro" id="IPR015408">
    <property type="entry name" value="Znf_Mcm10/DnaG"/>
</dbReference>
<dbReference type="Gene3D" id="2.40.50.140">
    <property type="entry name" value="Nucleic acid-binding proteins"/>
    <property type="match status" value="1"/>
</dbReference>
<dbReference type="STRING" id="933084.A0A067PXG0"/>
<feature type="region of interest" description="Disordered" evidence="2">
    <location>
        <begin position="26"/>
        <end position="112"/>
    </location>
</feature>
<dbReference type="GO" id="GO:0006270">
    <property type="term" value="P:DNA replication initiation"/>
    <property type="evidence" value="ECO:0007669"/>
    <property type="project" value="InterPro"/>
</dbReference>
<dbReference type="GO" id="GO:0043596">
    <property type="term" value="C:nuclear replication fork"/>
    <property type="evidence" value="ECO:0007669"/>
    <property type="project" value="TreeGrafter"/>
</dbReference>
<proteinExistence type="inferred from homology"/>
<dbReference type="GO" id="GO:0003688">
    <property type="term" value="F:DNA replication origin binding"/>
    <property type="evidence" value="ECO:0007669"/>
    <property type="project" value="TreeGrafter"/>
</dbReference>
<feature type="compositionally biased region" description="Basic and acidic residues" evidence="2">
    <location>
        <begin position="306"/>
        <end position="317"/>
    </location>
</feature>
<evidence type="ECO:0000313" key="5">
    <source>
        <dbReference type="Proteomes" id="UP000027265"/>
    </source>
</evidence>
<dbReference type="InterPro" id="IPR012340">
    <property type="entry name" value="NA-bd_OB-fold"/>
</dbReference>
<comment type="similarity">
    <text evidence="1">Belongs to the MCM10 family.</text>
</comment>
<dbReference type="HOGENOM" id="CLU_015393_1_0_1"/>
<evidence type="ECO:0000256" key="1">
    <source>
        <dbReference type="ARBA" id="ARBA00009679"/>
    </source>
</evidence>
<gene>
    <name evidence="4" type="ORF">JAAARDRAFT_36719</name>
</gene>
<feature type="compositionally biased region" description="Polar residues" evidence="2">
    <location>
        <begin position="79"/>
        <end position="88"/>
    </location>
</feature>
<dbReference type="InParanoid" id="A0A067PXG0"/>
<feature type="region of interest" description="Disordered" evidence="2">
    <location>
        <begin position="1"/>
        <end position="20"/>
    </location>
</feature>